<organism evidence="8 9">
    <name type="scientific">Chytriomyces confervae</name>
    <dbReference type="NCBI Taxonomy" id="246404"/>
    <lineage>
        <taxon>Eukaryota</taxon>
        <taxon>Fungi</taxon>
        <taxon>Fungi incertae sedis</taxon>
        <taxon>Chytridiomycota</taxon>
        <taxon>Chytridiomycota incertae sedis</taxon>
        <taxon>Chytridiomycetes</taxon>
        <taxon>Chytridiales</taxon>
        <taxon>Chytriomycetaceae</taxon>
        <taxon>Chytriomyces</taxon>
    </lineage>
</organism>
<dbReference type="GO" id="GO:0046872">
    <property type="term" value="F:metal ion binding"/>
    <property type="evidence" value="ECO:0007669"/>
    <property type="project" value="UniProtKB-KW"/>
</dbReference>
<protein>
    <recommendedName>
        <fullName evidence="7">Nudix hydrolase domain-containing protein</fullName>
    </recommendedName>
</protein>
<dbReference type="GO" id="GO:0005739">
    <property type="term" value="C:mitochondrion"/>
    <property type="evidence" value="ECO:0007669"/>
    <property type="project" value="TreeGrafter"/>
</dbReference>
<dbReference type="Gene3D" id="3.90.79.10">
    <property type="entry name" value="Nucleoside Triphosphate Pyrophosphohydrolase"/>
    <property type="match status" value="1"/>
</dbReference>
<keyword evidence="4" id="KW-0378">Hydrolase</keyword>
<evidence type="ECO:0000256" key="3">
    <source>
        <dbReference type="ARBA" id="ARBA00022723"/>
    </source>
</evidence>
<name>A0A507F8D8_9FUNG</name>
<evidence type="ECO:0000256" key="1">
    <source>
        <dbReference type="ARBA" id="ARBA00001936"/>
    </source>
</evidence>
<feature type="domain" description="Nudix hydrolase" evidence="7">
    <location>
        <begin position="3"/>
        <end position="213"/>
    </location>
</feature>
<accession>A0A507F8D8</accession>
<proteinExistence type="predicted"/>
<evidence type="ECO:0000256" key="2">
    <source>
        <dbReference type="ARBA" id="ARBA00001946"/>
    </source>
</evidence>
<evidence type="ECO:0000256" key="6">
    <source>
        <dbReference type="ARBA" id="ARBA00023211"/>
    </source>
</evidence>
<dbReference type="CDD" id="cd18870">
    <property type="entry name" value="NUDIX_AcylCoAdiphos_Nudt19"/>
    <property type="match status" value="1"/>
</dbReference>
<dbReference type="STRING" id="246404.A0A507F8D8"/>
<keyword evidence="6" id="KW-0464">Manganese</keyword>
<dbReference type="PANTHER" id="PTHR12318:SF0">
    <property type="entry name" value="ACYL-COENZYME A DIPHOSPHATASE NUDT19"/>
    <property type="match status" value="1"/>
</dbReference>
<dbReference type="PANTHER" id="PTHR12318">
    <property type="entry name" value="TESTOSTERONE-REGULATED PROTEIN RP2"/>
    <property type="match status" value="1"/>
</dbReference>
<dbReference type="Proteomes" id="UP000320333">
    <property type="component" value="Unassembled WGS sequence"/>
</dbReference>
<dbReference type="InterPro" id="IPR000086">
    <property type="entry name" value="NUDIX_hydrolase_dom"/>
</dbReference>
<sequence>MASVRPASSLILCKPLAAPASRTAKGQFKVLMVKRNARGSFKSLHVYPGGAVDSADGDTSTNAYKLESDPWHLDPHTHTHLLPFRIAAIRETFEESGVLVGVTAEHQTRLAGSLAWRNKVLNDAAQFAEMARSIHWNPPLNRLVHWSHWITPVVEKKRFDTHFFLTTVDSEASTASLESVDGSELVHLEWLTPSEALHAFATQTISLFPPQYLTLMELSRYTFLELEDYVHRRVLRESERLIPNQPEPYRCEEDGAVLVYPGDVQHSMTRSLAETTFKRLAPGAKNRIRFSFADGSKSVTGFDLIATGGNDAFGALPRSSIQLLFLAQNCQTCSQFLAKFQYHDLYEFLKDFHHLRSEMMERSNSILALFETALKRSAILETPSEQHFNYLNFGIRITEGDYLASIDSSEHVSQFSLFSEGDKHTTARSVDTSLQGDLD</sequence>
<evidence type="ECO:0000256" key="5">
    <source>
        <dbReference type="ARBA" id="ARBA00022842"/>
    </source>
</evidence>
<dbReference type="OrthoDB" id="1695362at2759"/>
<dbReference type="AlphaFoldDB" id="A0A507F8D8"/>
<evidence type="ECO:0000313" key="9">
    <source>
        <dbReference type="Proteomes" id="UP000320333"/>
    </source>
</evidence>
<comment type="caution">
    <text evidence="8">The sequence shown here is derived from an EMBL/GenBank/DDBJ whole genome shotgun (WGS) entry which is preliminary data.</text>
</comment>
<evidence type="ECO:0000256" key="4">
    <source>
        <dbReference type="ARBA" id="ARBA00022801"/>
    </source>
</evidence>
<keyword evidence="9" id="KW-1185">Reference proteome</keyword>
<dbReference type="SUPFAM" id="SSF55811">
    <property type="entry name" value="Nudix"/>
    <property type="match status" value="1"/>
</dbReference>
<dbReference type="InterPro" id="IPR015797">
    <property type="entry name" value="NUDIX_hydrolase-like_dom_sf"/>
</dbReference>
<reference evidence="8 9" key="1">
    <citation type="journal article" date="2019" name="Sci. Rep.">
        <title>Comparative genomics of chytrid fungi reveal insights into the obligate biotrophic and pathogenic lifestyle of Synchytrium endobioticum.</title>
        <authorList>
            <person name="van de Vossenberg B.T.L.H."/>
            <person name="Warris S."/>
            <person name="Nguyen H.D.T."/>
            <person name="van Gent-Pelzer M.P.E."/>
            <person name="Joly D.L."/>
            <person name="van de Geest H.C."/>
            <person name="Bonants P.J.M."/>
            <person name="Smith D.S."/>
            <person name="Levesque C.A."/>
            <person name="van der Lee T.A.J."/>
        </authorList>
    </citation>
    <scope>NUCLEOTIDE SEQUENCE [LARGE SCALE GENOMIC DNA]</scope>
    <source>
        <strain evidence="8 9">CBS 675.73</strain>
    </source>
</reference>
<dbReference type="InterPro" id="IPR039121">
    <property type="entry name" value="NUDT19"/>
</dbReference>
<comment type="cofactor">
    <cofactor evidence="1">
        <name>Mn(2+)</name>
        <dbReference type="ChEBI" id="CHEBI:29035"/>
    </cofactor>
</comment>
<dbReference type="GO" id="GO:0016818">
    <property type="term" value="F:hydrolase activity, acting on acid anhydrides, in phosphorus-containing anhydrides"/>
    <property type="evidence" value="ECO:0007669"/>
    <property type="project" value="InterPro"/>
</dbReference>
<comment type="cofactor">
    <cofactor evidence="2">
        <name>Mg(2+)</name>
        <dbReference type="ChEBI" id="CHEBI:18420"/>
    </cofactor>
</comment>
<gene>
    <name evidence="8" type="ORF">CcCBS67573_g06129</name>
</gene>
<dbReference type="EMBL" id="QEAP01000247">
    <property type="protein sequence ID" value="TPX71608.1"/>
    <property type="molecule type" value="Genomic_DNA"/>
</dbReference>
<evidence type="ECO:0000259" key="7">
    <source>
        <dbReference type="PROSITE" id="PS51462"/>
    </source>
</evidence>
<evidence type="ECO:0000313" key="8">
    <source>
        <dbReference type="EMBL" id="TPX71608.1"/>
    </source>
</evidence>
<keyword evidence="5" id="KW-0460">Magnesium</keyword>
<dbReference type="PROSITE" id="PS51462">
    <property type="entry name" value="NUDIX"/>
    <property type="match status" value="1"/>
</dbReference>
<keyword evidence="3" id="KW-0479">Metal-binding</keyword>